<evidence type="ECO:0000313" key="2">
    <source>
        <dbReference type="EMBL" id="RKP34583.1"/>
    </source>
</evidence>
<organism evidence="2 3">
    <name type="scientific">Dimargaris cristalligena</name>
    <dbReference type="NCBI Taxonomy" id="215637"/>
    <lineage>
        <taxon>Eukaryota</taxon>
        <taxon>Fungi</taxon>
        <taxon>Fungi incertae sedis</taxon>
        <taxon>Zoopagomycota</taxon>
        <taxon>Kickxellomycotina</taxon>
        <taxon>Dimargaritomycetes</taxon>
        <taxon>Dimargaritales</taxon>
        <taxon>Dimargaritaceae</taxon>
        <taxon>Dimargaris</taxon>
    </lineage>
</organism>
<feature type="signal peptide" evidence="1">
    <location>
        <begin position="1"/>
        <end position="22"/>
    </location>
</feature>
<feature type="chain" id="PRO_5020607295" evidence="1">
    <location>
        <begin position="23"/>
        <end position="108"/>
    </location>
</feature>
<keyword evidence="1" id="KW-0732">Signal</keyword>
<gene>
    <name evidence="2" type="ORF">BJ085DRAFT_37088</name>
</gene>
<reference evidence="3" key="1">
    <citation type="journal article" date="2018" name="Nat. Microbiol.">
        <title>Leveraging single-cell genomics to expand the fungal tree of life.</title>
        <authorList>
            <person name="Ahrendt S.R."/>
            <person name="Quandt C.A."/>
            <person name="Ciobanu D."/>
            <person name="Clum A."/>
            <person name="Salamov A."/>
            <person name="Andreopoulos B."/>
            <person name="Cheng J.F."/>
            <person name="Woyke T."/>
            <person name="Pelin A."/>
            <person name="Henrissat B."/>
            <person name="Reynolds N.K."/>
            <person name="Benny G.L."/>
            <person name="Smith M.E."/>
            <person name="James T.Y."/>
            <person name="Grigoriev I.V."/>
        </authorList>
    </citation>
    <scope>NUCLEOTIDE SEQUENCE [LARGE SCALE GENOMIC DNA]</scope>
    <source>
        <strain evidence="3">RSA 468</strain>
    </source>
</reference>
<accession>A0A4P9ZMV9</accession>
<name>A0A4P9ZMV9_9FUNG</name>
<dbReference type="EMBL" id="ML003146">
    <property type="protein sequence ID" value="RKP34583.1"/>
    <property type="molecule type" value="Genomic_DNA"/>
</dbReference>
<dbReference type="AlphaFoldDB" id="A0A4P9ZMV9"/>
<evidence type="ECO:0000256" key="1">
    <source>
        <dbReference type="SAM" id="SignalP"/>
    </source>
</evidence>
<keyword evidence="3" id="KW-1185">Reference proteome</keyword>
<proteinExistence type="predicted"/>
<evidence type="ECO:0000313" key="3">
    <source>
        <dbReference type="Proteomes" id="UP000268162"/>
    </source>
</evidence>
<sequence>MHLRLLTTTILGFILFASTVQPQPIHTGAQDHVMSLHRRKSGAAGTGGSSSVVKKVGEYTRNTTETPVFLATSQLYAASLPFCCSLHFQNRGFATFNIAAVPLNSERL</sequence>
<dbReference type="Proteomes" id="UP000268162">
    <property type="component" value="Unassembled WGS sequence"/>
</dbReference>
<protein>
    <submittedName>
        <fullName evidence="2">Uncharacterized protein</fullName>
    </submittedName>
</protein>